<dbReference type="Proteomes" id="UP000586254">
    <property type="component" value="Unassembled WGS sequence"/>
</dbReference>
<name>A0A853JIR0_9FIRM</name>
<proteinExistence type="predicted"/>
<dbReference type="RefSeq" id="WP_180492905.1">
    <property type="nucleotide sequence ID" value="NZ_JACCKS010000003.1"/>
</dbReference>
<accession>A0A853JIR0</accession>
<dbReference type="AlphaFoldDB" id="A0A853JIR0"/>
<comment type="caution">
    <text evidence="1">The sequence shown here is derived from an EMBL/GenBank/DDBJ whole genome shotgun (WGS) entry which is preliminary data.</text>
</comment>
<reference evidence="1 2" key="1">
    <citation type="submission" date="2020-07" db="EMBL/GenBank/DDBJ databases">
        <title>Organ Donor 1.</title>
        <authorList>
            <person name="Marsh A.J."/>
            <person name="Azcarate-Peril M.A."/>
        </authorList>
    </citation>
    <scope>NUCLEOTIDE SEQUENCE [LARGE SCALE GENOMIC DNA]</scope>
    <source>
        <strain evidence="1 2">AMC0717</strain>
    </source>
</reference>
<evidence type="ECO:0000313" key="1">
    <source>
        <dbReference type="EMBL" id="NZA37161.1"/>
    </source>
</evidence>
<evidence type="ECO:0008006" key="3">
    <source>
        <dbReference type="Google" id="ProtNLM"/>
    </source>
</evidence>
<protein>
    <recommendedName>
        <fullName evidence="3">Plasmid related protein</fullName>
    </recommendedName>
</protein>
<organism evidence="1 2">
    <name type="scientific">Eubacterium callanderi</name>
    <dbReference type="NCBI Taxonomy" id="53442"/>
    <lineage>
        <taxon>Bacteria</taxon>
        <taxon>Bacillati</taxon>
        <taxon>Bacillota</taxon>
        <taxon>Clostridia</taxon>
        <taxon>Eubacteriales</taxon>
        <taxon>Eubacteriaceae</taxon>
        <taxon>Eubacterium</taxon>
    </lineage>
</organism>
<evidence type="ECO:0000313" key="2">
    <source>
        <dbReference type="Proteomes" id="UP000586254"/>
    </source>
</evidence>
<gene>
    <name evidence="1" type="ORF">H0N91_03140</name>
</gene>
<sequence length="96" mass="11040">MSNFSIGKLCATRLVANTAAENRAFENFIWRSLARYQRGDWGDLSTNDKRANDLAVQQGDLRILAAYDYEAQPDLKIWIITEADRSYTTVIFPDEY</sequence>
<dbReference type="EMBL" id="JACCKS010000003">
    <property type="protein sequence ID" value="NZA37161.1"/>
    <property type="molecule type" value="Genomic_DNA"/>
</dbReference>